<dbReference type="EMBL" id="JAIWYP010000016">
    <property type="protein sequence ID" value="KAH3693812.1"/>
    <property type="molecule type" value="Genomic_DNA"/>
</dbReference>
<keyword evidence="3" id="KW-1185">Reference proteome</keyword>
<evidence type="ECO:0000313" key="3">
    <source>
        <dbReference type="Proteomes" id="UP000828390"/>
    </source>
</evidence>
<name>A0A9D3Y8H0_DREPO</name>
<evidence type="ECO:0000313" key="2">
    <source>
        <dbReference type="EMBL" id="KAH3693812.1"/>
    </source>
</evidence>
<protein>
    <submittedName>
        <fullName evidence="2">Uncharacterized protein</fullName>
    </submittedName>
</protein>
<accession>A0A9D3Y8H0</accession>
<comment type="caution">
    <text evidence="2">The sequence shown here is derived from an EMBL/GenBank/DDBJ whole genome shotgun (WGS) entry which is preliminary data.</text>
</comment>
<reference evidence="2" key="1">
    <citation type="journal article" date="2019" name="bioRxiv">
        <title>The Genome of the Zebra Mussel, Dreissena polymorpha: A Resource for Invasive Species Research.</title>
        <authorList>
            <person name="McCartney M.A."/>
            <person name="Auch B."/>
            <person name="Kono T."/>
            <person name="Mallez S."/>
            <person name="Zhang Y."/>
            <person name="Obille A."/>
            <person name="Becker A."/>
            <person name="Abrahante J.E."/>
            <person name="Garbe J."/>
            <person name="Badalamenti J.P."/>
            <person name="Herman A."/>
            <person name="Mangelson H."/>
            <person name="Liachko I."/>
            <person name="Sullivan S."/>
            <person name="Sone E.D."/>
            <person name="Koren S."/>
            <person name="Silverstein K.A.T."/>
            <person name="Beckman K.B."/>
            <person name="Gohl D.M."/>
        </authorList>
    </citation>
    <scope>NUCLEOTIDE SEQUENCE</scope>
    <source>
        <strain evidence="2">Duluth1</strain>
        <tissue evidence="2">Whole animal</tissue>
    </source>
</reference>
<gene>
    <name evidence="2" type="ORF">DPMN_081250</name>
</gene>
<feature type="region of interest" description="Disordered" evidence="1">
    <location>
        <begin position="112"/>
        <end position="139"/>
    </location>
</feature>
<feature type="compositionally biased region" description="Basic residues" evidence="1">
    <location>
        <begin position="129"/>
        <end position="139"/>
    </location>
</feature>
<dbReference type="AlphaFoldDB" id="A0A9D3Y8H0"/>
<sequence length="139" mass="15585">MQRSASKTRSEKMSTRTAKSAAFKRQSSKDKMDLKLKSAIRKASKSGGNGTRIVRFRSVNEEFVFEVEVPDALPYGSDAFQAIMRELSLQTDCEADTNDDDVFVTISMTQSNDCKPEVDHKPSTPSKSILRRRVSSSKR</sequence>
<organism evidence="2 3">
    <name type="scientific">Dreissena polymorpha</name>
    <name type="common">Zebra mussel</name>
    <name type="synonym">Mytilus polymorpha</name>
    <dbReference type="NCBI Taxonomy" id="45954"/>
    <lineage>
        <taxon>Eukaryota</taxon>
        <taxon>Metazoa</taxon>
        <taxon>Spiralia</taxon>
        <taxon>Lophotrochozoa</taxon>
        <taxon>Mollusca</taxon>
        <taxon>Bivalvia</taxon>
        <taxon>Autobranchia</taxon>
        <taxon>Heteroconchia</taxon>
        <taxon>Euheterodonta</taxon>
        <taxon>Imparidentia</taxon>
        <taxon>Neoheterodontei</taxon>
        <taxon>Myida</taxon>
        <taxon>Dreissenoidea</taxon>
        <taxon>Dreissenidae</taxon>
        <taxon>Dreissena</taxon>
    </lineage>
</organism>
<evidence type="ECO:0000256" key="1">
    <source>
        <dbReference type="SAM" id="MobiDB-lite"/>
    </source>
</evidence>
<dbReference type="Proteomes" id="UP000828390">
    <property type="component" value="Unassembled WGS sequence"/>
</dbReference>
<reference evidence="2" key="2">
    <citation type="submission" date="2020-11" db="EMBL/GenBank/DDBJ databases">
        <authorList>
            <person name="McCartney M.A."/>
            <person name="Auch B."/>
            <person name="Kono T."/>
            <person name="Mallez S."/>
            <person name="Becker A."/>
            <person name="Gohl D.M."/>
            <person name="Silverstein K.A.T."/>
            <person name="Koren S."/>
            <person name="Bechman K.B."/>
            <person name="Herman A."/>
            <person name="Abrahante J.E."/>
            <person name="Garbe J."/>
        </authorList>
    </citation>
    <scope>NUCLEOTIDE SEQUENCE</scope>
    <source>
        <strain evidence="2">Duluth1</strain>
        <tissue evidence="2">Whole animal</tissue>
    </source>
</reference>
<proteinExistence type="predicted"/>
<feature type="region of interest" description="Disordered" evidence="1">
    <location>
        <begin position="1"/>
        <end position="34"/>
    </location>
</feature>